<name>A0ACB8DQX1_DERSI</name>
<dbReference type="Proteomes" id="UP000821865">
    <property type="component" value="Chromosome 10"/>
</dbReference>
<keyword evidence="2" id="KW-1185">Reference proteome</keyword>
<comment type="caution">
    <text evidence="1">The sequence shown here is derived from an EMBL/GenBank/DDBJ whole genome shotgun (WGS) entry which is preliminary data.</text>
</comment>
<protein>
    <submittedName>
        <fullName evidence="1">Uncharacterized protein</fullName>
    </submittedName>
</protein>
<sequence length="174" mass="19113">MCVWPENIRNSEVVRLVEELAQPGETGWRSFPVSVVATSPADLINAVQRDGAADEPCSHGSEGPTPAELKSIHLLLDIRHQLREGFAQIKQELQLVSERLDRLESKSSPAVPQAAPPTLPQLPAKTVEDVEVAEQSLQDEDVAAALVFTGLFLSQTPTAIMKPCLLYYYLEDCH</sequence>
<evidence type="ECO:0000313" key="2">
    <source>
        <dbReference type="Proteomes" id="UP000821865"/>
    </source>
</evidence>
<organism evidence="1 2">
    <name type="scientific">Dermacentor silvarum</name>
    <name type="common">Tick</name>
    <dbReference type="NCBI Taxonomy" id="543639"/>
    <lineage>
        <taxon>Eukaryota</taxon>
        <taxon>Metazoa</taxon>
        <taxon>Ecdysozoa</taxon>
        <taxon>Arthropoda</taxon>
        <taxon>Chelicerata</taxon>
        <taxon>Arachnida</taxon>
        <taxon>Acari</taxon>
        <taxon>Parasitiformes</taxon>
        <taxon>Ixodida</taxon>
        <taxon>Ixodoidea</taxon>
        <taxon>Ixodidae</taxon>
        <taxon>Rhipicephalinae</taxon>
        <taxon>Dermacentor</taxon>
    </lineage>
</organism>
<dbReference type="EMBL" id="CM023479">
    <property type="protein sequence ID" value="KAH7974840.1"/>
    <property type="molecule type" value="Genomic_DNA"/>
</dbReference>
<reference evidence="1" key="1">
    <citation type="submission" date="2020-05" db="EMBL/GenBank/DDBJ databases">
        <title>Large-scale comparative analyses of tick genomes elucidate their genetic diversity and vector capacities.</title>
        <authorList>
            <person name="Jia N."/>
            <person name="Wang J."/>
            <person name="Shi W."/>
            <person name="Du L."/>
            <person name="Sun Y."/>
            <person name="Zhan W."/>
            <person name="Jiang J."/>
            <person name="Wang Q."/>
            <person name="Zhang B."/>
            <person name="Ji P."/>
            <person name="Sakyi L.B."/>
            <person name="Cui X."/>
            <person name="Yuan T."/>
            <person name="Jiang B."/>
            <person name="Yang W."/>
            <person name="Lam T.T.-Y."/>
            <person name="Chang Q."/>
            <person name="Ding S."/>
            <person name="Wang X."/>
            <person name="Zhu J."/>
            <person name="Ruan X."/>
            <person name="Zhao L."/>
            <person name="Wei J."/>
            <person name="Que T."/>
            <person name="Du C."/>
            <person name="Cheng J."/>
            <person name="Dai P."/>
            <person name="Han X."/>
            <person name="Huang E."/>
            <person name="Gao Y."/>
            <person name="Liu J."/>
            <person name="Shao H."/>
            <person name="Ye R."/>
            <person name="Li L."/>
            <person name="Wei W."/>
            <person name="Wang X."/>
            <person name="Wang C."/>
            <person name="Yang T."/>
            <person name="Huo Q."/>
            <person name="Li W."/>
            <person name="Guo W."/>
            <person name="Chen H."/>
            <person name="Zhou L."/>
            <person name="Ni X."/>
            <person name="Tian J."/>
            <person name="Zhou Y."/>
            <person name="Sheng Y."/>
            <person name="Liu T."/>
            <person name="Pan Y."/>
            <person name="Xia L."/>
            <person name="Li J."/>
            <person name="Zhao F."/>
            <person name="Cao W."/>
        </authorList>
    </citation>
    <scope>NUCLEOTIDE SEQUENCE</scope>
    <source>
        <strain evidence="1">Dsil-2018</strain>
    </source>
</reference>
<proteinExistence type="predicted"/>
<gene>
    <name evidence="1" type="ORF">HPB49_020334</name>
</gene>
<evidence type="ECO:0000313" key="1">
    <source>
        <dbReference type="EMBL" id="KAH7974840.1"/>
    </source>
</evidence>
<accession>A0ACB8DQX1</accession>